<dbReference type="Proteomes" id="UP000092462">
    <property type="component" value="Unassembled WGS sequence"/>
</dbReference>
<dbReference type="AlphaFoldDB" id="A0A1B0DHX2"/>
<feature type="domain" description="DUF5641" evidence="1">
    <location>
        <begin position="37"/>
        <end position="99"/>
    </location>
</feature>
<organism evidence="2 3">
    <name type="scientific">Phlebotomus papatasi</name>
    <name type="common">Sandfly</name>
    <dbReference type="NCBI Taxonomy" id="29031"/>
    <lineage>
        <taxon>Eukaryota</taxon>
        <taxon>Metazoa</taxon>
        <taxon>Ecdysozoa</taxon>
        <taxon>Arthropoda</taxon>
        <taxon>Hexapoda</taxon>
        <taxon>Insecta</taxon>
        <taxon>Pterygota</taxon>
        <taxon>Neoptera</taxon>
        <taxon>Endopterygota</taxon>
        <taxon>Diptera</taxon>
        <taxon>Nematocera</taxon>
        <taxon>Psychodoidea</taxon>
        <taxon>Psychodidae</taxon>
        <taxon>Phlebotomus</taxon>
        <taxon>Phlebotomus</taxon>
    </lineage>
</organism>
<sequence length="107" mass="12070">MSTEFTKHSPSDEVLSTLFAEAANMVNSRPLLELSDSGEPVKVNDRVVVIDPNRPRNYWPIGRVIETRPGYDGKVRIVKIKMEDDGKEYVRSVAHLAVLRPPPLIED</sequence>
<proteinExistence type="predicted"/>
<keyword evidence="3" id="KW-1185">Reference proteome</keyword>
<name>A0A1B0DHX2_PHLPP</name>
<evidence type="ECO:0000313" key="3">
    <source>
        <dbReference type="Proteomes" id="UP000092462"/>
    </source>
</evidence>
<reference evidence="2" key="1">
    <citation type="submission" date="2022-08" db="UniProtKB">
        <authorList>
            <consortium name="EnsemblMetazoa"/>
        </authorList>
    </citation>
    <scope>IDENTIFICATION</scope>
    <source>
        <strain evidence="2">Israel</strain>
    </source>
</reference>
<dbReference type="InterPro" id="IPR040676">
    <property type="entry name" value="DUF5641"/>
</dbReference>
<dbReference type="VEuPathDB" id="VectorBase:PPAPM1_000154"/>
<dbReference type="VEuPathDB" id="VectorBase:PPAI007756"/>
<dbReference type="EMBL" id="AJVK01034196">
    <property type="status" value="NOT_ANNOTATED_CDS"/>
    <property type="molecule type" value="Genomic_DNA"/>
</dbReference>
<dbReference type="EnsemblMetazoa" id="PPAI007756-RA">
    <property type="protein sequence ID" value="PPAI007756-PA"/>
    <property type="gene ID" value="PPAI007756"/>
</dbReference>
<protein>
    <recommendedName>
        <fullName evidence="1">DUF5641 domain-containing protein</fullName>
    </recommendedName>
</protein>
<accession>A0A1B0DHX2</accession>
<evidence type="ECO:0000313" key="2">
    <source>
        <dbReference type="EnsemblMetazoa" id="PPAI007756-PA"/>
    </source>
</evidence>
<dbReference type="Pfam" id="PF18701">
    <property type="entry name" value="DUF5641"/>
    <property type="match status" value="1"/>
</dbReference>
<evidence type="ECO:0000259" key="1">
    <source>
        <dbReference type="Pfam" id="PF18701"/>
    </source>
</evidence>